<feature type="compositionally biased region" description="Basic residues" evidence="2">
    <location>
        <begin position="17"/>
        <end position="29"/>
    </location>
</feature>
<dbReference type="HOGENOM" id="CLU_016455_5_1_3"/>
<dbReference type="Pfam" id="PF03816">
    <property type="entry name" value="LytR_cpsA_psr"/>
    <property type="match status" value="1"/>
</dbReference>
<evidence type="ECO:0000259" key="4">
    <source>
        <dbReference type="Pfam" id="PF03816"/>
    </source>
</evidence>
<evidence type="ECO:0000256" key="1">
    <source>
        <dbReference type="ARBA" id="ARBA00006068"/>
    </source>
</evidence>
<reference evidence="6" key="1">
    <citation type="submission" date="2009-01" db="EMBL/GenBank/DDBJ databases">
        <title>Complete sequence of chromosome Cyanothece sp. PCC 7425.</title>
        <authorList>
            <consortium name="US DOE Joint Genome Institute"/>
            <person name="Lucas S."/>
            <person name="Copeland A."/>
            <person name="Lapidus A."/>
            <person name="Glavina del Rio T."/>
            <person name="Dalin E."/>
            <person name="Tice H."/>
            <person name="Bruce D."/>
            <person name="Goodwin L."/>
            <person name="Pitluck S."/>
            <person name="Sims D."/>
            <person name="Meineke L."/>
            <person name="Brettin T."/>
            <person name="Detter J.C."/>
            <person name="Han C."/>
            <person name="Larimer F."/>
            <person name="Land M."/>
            <person name="Hauser L."/>
            <person name="Kyrpides N."/>
            <person name="Ovchinnikova G."/>
            <person name="Liberton M."/>
            <person name="Stoeckel J."/>
            <person name="Banerjee A."/>
            <person name="Singh A."/>
            <person name="Page L."/>
            <person name="Sato H."/>
            <person name="Zhao L."/>
            <person name="Sherman L."/>
            <person name="Pakrasi H."/>
            <person name="Richardson P."/>
        </authorList>
    </citation>
    <scope>NUCLEOTIDE SEQUENCE</scope>
    <source>
        <strain evidence="6">PCC 7425</strain>
    </source>
</reference>
<proteinExistence type="inferred from homology"/>
<keyword evidence="3" id="KW-0812">Transmembrane</keyword>
<evidence type="ECO:0000256" key="2">
    <source>
        <dbReference type="SAM" id="MobiDB-lite"/>
    </source>
</evidence>
<dbReference type="InterPro" id="IPR004474">
    <property type="entry name" value="LytR_CpsA_psr"/>
</dbReference>
<gene>
    <name evidence="6" type="ordered locus">Cyan7425_3856</name>
</gene>
<dbReference type="eggNOG" id="COG1316">
    <property type="taxonomic scope" value="Bacteria"/>
</dbReference>
<dbReference type="PANTHER" id="PTHR33392">
    <property type="entry name" value="POLYISOPRENYL-TEICHOIC ACID--PEPTIDOGLYCAN TEICHOIC ACID TRANSFERASE TAGU"/>
    <property type="match status" value="1"/>
</dbReference>
<dbReference type="STRING" id="395961.Cyan7425_3856"/>
<feature type="transmembrane region" description="Helical" evidence="3">
    <location>
        <begin position="39"/>
        <end position="62"/>
    </location>
</feature>
<feature type="region of interest" description="Disordered" evidence="2">
    <location>
        <begin position="1"/>
        <end position="33"/>
    </location>
</feature>
<comment type="similarity">
    <text evidence="1">Belongs to the LytR/CpsA/Psr (LCP) family.</text>
</comment>
<feature type="domain" description="LytR/CpsA/Psr regulator C-terminal" evidence="5">
    <location>
        <begin position="357"/>
        <end position="443"/>
    </location>
</feature>
<dbReference type="InterPro" id="IPR050922">
    <property type="entry name" value="LytR/CpsA/Psr_CW_biosynth"/>
</dbReference>
<dbReference type="Gene3D" id="3.40.630.190">
    <property type="entry name" value="LCP protein"/>
    <property type="match status" value="1"/>
</dbReference>
<evidence type="ECO:0000259" key="5">
    <source>
        <dbReference type="Pfam" id="PF13399"/>
    </source>
</evidence>
<accession>B8HUH1</accession>
<dbReference type="PANTHER" id="PTHR33392:SF6">
    <property type="entry name" value="POLYISOPRENYL-TEICHOIC ACID--PEPTIDOGLYCAN TEICHOIC ACID TRANSFERASE TAGU"/>
    <property type="match status" value="1"/>
</dbReference>
<keyword evidence="3" id="KW-0472">Membrane</keyword>
<organism evidence="6">
    <name type="scientific">Cyanothece sp. (strain PCC 7425 / ATCC 29141)</name>
    <dbReference type="NCBI Taxonomy" id="395961"/>
    <lineage>
        <taxon>Bacteria</taxon>
        <taxon>Bacillati</taxon>
        <taxon>Cyanobacteriota</taxon>
        <taxon>Cyanophyceae</taxon>
        <taxon>Gomontiellales</taxon>
        <taxon>Cyanothecaceae</taxon>
        <taxon>Cyanothece</taxon>
    </lineage>
</organism>
<keyword evidence="3" id="KW-1133">Transmembrane helix</keyword>
<protein>
    <submittedName>
        <fullName evidence="6">Cell envelope-related transcriptional attenuator</fullName>
    </submittedName>
</protein>
<sequence>MGRGVKQSIHQPGRVPVIKKSKGSSRKKSPQQTHWLQRLGWGLSFIVVTTASAGLGLTLAMVTPFQSGSKAGQTAGITELLQSGIYGIGRPVNILVMGIDRVPDAAPGSAQVFDGRSDTMLLVRPNPQKGTVNVLTIPRDTRVEIPGYGMEKINAANAEGGANLAMEVVSRSLNQVPVDRYVRISTEAFRELVDLVGGVEIYVPKRMYYVDQTQKLTIDLQPGLQTLNGEQAEGFSRFRYDELGDIGRAQRQQILLRALQKRLTSPLMLARLPQLFSLMQKYIDTDLSLGEMLALMQFGLHLQPSDLNMVLLPGRFSESWEYAASYWIMDPDGMERVVQNYFEDKTFSNSLEQPQRLKIAIQNASSDPHAASQMADFLASHGFRNVYVEQDWPQQKSETAVIAQRGDLEAAQMLKSLLGTGQVQADSTGSLDSDLTLQVGEDWLQVAKEAN</sequence>
<dbReference type="NCBIfam" id="TIGR00350">
    <property type="entry name" value="lytR_cpsA_psr"/>
    <property type="match status" value="1"/>
</dbReference>
<dbReference type="EMBL" id="CP001344">
    <property type="protein sequence ID" value="ACL46173.1"/>
    <property type="molecule type" value="Genomic_DNA"/>
</dbReference>
<evidence type="ECO:0000313" key="6">
    <source>
        <dbReference type="EMBL" id="ACL46173.1"/>
    </source>
</evidence>
<dbReference type="KEGG" id="cyn:Cyan7425_3856"/>
<name>B8HUH1_CYAP4</name>
<dbReference type="Gene3D" id="3.30.70.2390">
    <property type="match status" value="1"/>
</dbReference>
<dbReference type="InterPro" id="IPR027381">
    <property type="entry name" value="LytR/CpsA/Psr_C"/>
</dbReference>
<dbReference type="AlphaFoldDB" id="B8HUH1"/>
<dbReference type="Pfam" id="PF13399">
    <property type="entry name" value="LytR_C"/>
    <property type="match status" value="1"/>
</dbReference>
<feature type="domain" description="Cell envelope-related transcriptional attenuator" evidence="4">
    <location>
        <begin position="116"/>
        <end position="264"/>
    </location>
</feature>
<evidence type="ECO:0000256" key="3">
    <source>
        <dbReference type="SAM" id="Phobius"/>
    </source>
</evidence>